<gene>
    <name evidence="1" type="ORF">SCALOS_LOCUS3255</name>
</gene>
<sequence length="477" mass="55358">MKNNSKRQINKELKTQEPDQKKSRNLKPSSLWLKEWEWLDYCKIDGTLLMFCKWCKEAKHDNIFTRETSIYKRDIQFAPLSIKQLSENDLKVIYQMKCVYFAAKKHLSFNIYPDLCDLIISHNTISLISQLLKFSSQELVETRNYGTYLNSTVARNFAEAIMHVIETNLINEICLSGNWSIIIDESTSIDEKHLVIASHHLASNIPIVRYLGLINLEDCRAESIIKELELFIAKKNLHIKNIAHFCSDGASIMTVHRLHLADQDAAKTVPYFKEYESICKSLYNYFSSSYKRMLNLRMIQETNNDPQLNLLNIINTQWLSMSNAVKNLHQILDSVKDALNNDIITVENKQDQKKAKELLNNLDPNFILITKFLTDLMFILTKLINLFQQDYITISNIWFNLEITISAIKIQFIGNKNTKPTYGTFLHEYIDKNSIDLAQIPSSIMEFAKAIIQSLKSCFPNISLYNAMKIFEPNLLL</sequence>
<protein>
    <submittedName>
        <fullName evidence="1">162_t:CDS:1</fullName>
    </submittedName>
</protein>
<reference evidence="1" key="1">
    <citation type="submission" date="2021-06" db="EMBL/GenBank/DDBJ databases">
        <authorList>
            <person name="Kallberg Y."/>
            <person name="Tangrot J."/>
            <person name="Rosling A."/>
        </authorList>
    </citation>
    <scope>NUCLEOTIDE SEQUENCE</scope>
    <source>
        <strain evidence="1">AU212A</strain>
    </source>
</reference>
<keyword evidence="2" id="KW-1185">Reference proteome</keyword>
<comment type="caution">
    <text evidence="1">The sequence shown here is derived from an EMBL/GenBank/DDBJ whole genome shotgun (WGS) entry which is preliminary data.</text>
</comment>
<dbReference type="Proteomes" id="UP000789860">
    <property type="component" value="Unassembled WGS sequence"/>
</dbReference>
<name>A0ACA9KYS3_9GLOM</name>
<organism evidence="1 2">
    <name type="scientific">Scutellospora calospora</name>
    <dbReference type="NCBI Taxonomy" id="85575"/>
    <lineage>
        <taxon>Eukaryota</taxon>
        <taxon>Fungi</taxon>
        <taxon>Fungi incertae sedis</taxon>
        <taxon>Mucoromycota</taxon>
        <taxon>Glomeromycotina</taxon>
        <taxon>Glomeromycetes</taxon>
        <taxon>Diversisporales</taxon>
        <taxon>Gigasporaceae</taxon>
        <taxon>Scutellospora</taxon>
    </lineage>
</organism>
<evidence type="ECO:0000313" key="1">
    <source>
        <dbReference type="EMBL" id="CAG8501312.1"/>
    </source>
</evidence>
<evidence type="ECO:0000313" key="2">
    <source>
        <dbReference type="Proteomes" id="UP000789860"/>
    </source>
</evidence>
<proteinExistence type="predicted"/>
<dbReference type="EMBL" id="CAJVPM010003434">
    <property type="protein sequence ID" value="CAG8501312.1"/>
    <property type="molecule type" value="Genomic_DNA"/>
</dbReference>
<accession>A0ACA9KYS3</accession>